<dbReference type="RefSeq" id="WP_215626208.1">
    <property type="nucleotide sequence ID" value="NZ_CP067089.2"/>
</dbReference>
<dbReference type="Gene3D" id="3.40.50.1860">
    <property type="match status" value="2"/>
</dbReference>
<evidence type="ECO:0000313" key="2">
    <source>
        <dbReference type="Proteomes" id="UP000595917"/>
    </source>
</evidence>
<evidence type="ECO:0000313" key="1">
    <source>
        <dbReference type="EMBL" id="QQO08902.1"/>
    </source>
</evidence>
<dbReference type="EMBL" id="CP067089">
    <property type="protein sequence ID" value="QQO08902.1"/>
    <property type="molecule type" value="Genomic_DNA"/>
</dbReference>
<dbReference type="GO" id="GO:0047661">
    <property type="term" value="F:amino-acid racemase activity"/>
    <property type="evidence" value="ECO:0007669"/>
    <property type="project" value="InterPro"/>
</dbReference>
<dbReference type="Pfam" id="PF01177">
    <property type="entry name" value="Asp_Glu_race"/>
    <property type="match status" value="1"/>
</dbReference>
<dbReference type="InterPro" id="IPR001920">
    <property type="entry name" value="Asp/Glu_race"/>
</dbReference>
<dbReference type="Proteomes" id="UP000595917">
    <property type="component" value="Chromosome"/>
</dbReference>
<gene>
    <name evidence="1" type="ORF">JFL75_18525</name>
</gene>
<reference evidence="1" key="1">
    <citation type="submission" date="2021-01" db="EMBL/GenBank/DDBJ databases">
        <title>Description of Breznakiella homolactica.</title>
        <authorList>
            <person name="Song Y."/>
            <person name="Brune A."/>
        </authorList>
    </citation>
    <scope>NUCLEOTIDE SEQUENCE</scope>
    <source>
        <strain evidence="1">RmG30</strain>
    </source>
</reference>
<proteinExistence type="predicted"/>
<sequence length="216" mass="22265">MKIGLIRVITLDDPEQTGLHGRILEERFPGLEVFSRCIPGQPRGVFDKKTEQEAAPKIAELGQRMAETGGAEAIIISCASDPGLAELRGAVGIPVIGAGTAVAALALVLSDRVATMGITGQTPDRMREILGPRLVGEVRPGGVSTTLDLLTEQGKNASREACKKLAKESGAGVIALSCTGYATIGFAAELAQAAGIPVLDPLIAAGYAVLYTGTSD</sequence>
<protein>
    <recommendedName>
        <fullName evidence="3">Hydantoin racemase</fullName>
    </recommendedName>
</protein>
<keyword evidence="2" id="KW-1185">Reference proteome</keyword>
<dbReference type="KEGG" id="bhc:JFL75_18525"/>
<accession>A0A7T7XME9</accession>
<organism evidence="1 2">
    <name type="scientific">Breznakiella homolactica</name>
    <dbReference type="NCBI Taxonomy" id="2798577"/>
    <lineage>
        <taxon>Bacteria</taxon>
        <taxon>Pseudomonadati</taxon>
        <taxon>Spirochaetota</taxon>
        <taxon>Spirochaetia</taxon>
        <taxon>Spirochaetales</taxon>
        <taxon>Breznakiellaceae</taxon>
        <taxon>Breznakiella</taxon>
    </lineage>
</organism>
<evidence type="ECO:0008006" key="3">
    <source>
        <dbReference type="Google" id="ProtNLM"/>
    </source>
</evidence>
<dbReference type="AlphaFoldDB" id="A0A7T7XME9"/>
<dbReference type="InterPro" id="IPR015942">
    <property type="entry name" value="Asp/Glu/hydantoin_racemase"/>
</dbReference>
<name>A0A7T7XME9_9SPIR</name>